<dbReference type="InterPro" id="IPR001245">
    <property type="entry name" value="Ser-Thr/Tyr_kinase_cat_dom"/>
</dbReference>
<name>A0ABD0QV03_CIRMR</name>
<evidence type="ECO:0000313" key="5">
    <source>
        <dbReference type="EMBL" id="KAL0189560.1"/>
    </source>
</evidence>
<feature type="domain" description="Protein kinase" evidence="4">
    <location>
        <begin position="1"/>
        <end position="52"/>
    </location>
</feature>
<keyword evidence="6" id="KW-1185">Reference proteome</keyword>
<dbReference type="InterPro" id="IPR000719">
    <property type="entry name" value="Prot_kinase_dom"/>
</dbReference>
<keyword evidence="3" id="KW-0067">ATP-binding</keyword>
<dbReference type="Proteomes" id="UP001529510">
    <property type="component" value="Unassembled WGS sequence"/>
</dbReference>
<dbReference type="Pfam" id="PF07714">
    <property type="entry name" value="PK_Tyr_Ser-Thr"/>
    <property type="match status" value="1"/>
</dbReference>
<dbReference type="GO" id="GO:0005524">
    <property type="term" value="F:ATP binding"/>
    <property type="evidence" value="ECO:0007669"/>
    <property type="project" value="UniProtKB-KW"/>
</dbReference>
<dbReference type="SUPFAM" id="SSF56112">
    <property type="entry name" value="Protein kinase-like (PK-like)"/>
    <property type="match status" value="1"/>
</dbReference>
<sequence>DLAARNCLVGEESVVKISDFGMSREEEDGVYSATGGMKQIPVKWTAPEALNY</sequence>
<dbReference type="AlphaFoldDB" id="A0ABD0QV03"/>
<evidence type="ECO:0000256" key="1">
    <source>
        <dbReference type="ARBA" id="ARBA00022707"/>
    </source>
</evidence>
<organism evidence="5 6">
    <name type="scientific">Cirrhinus mrigala</name>
    <name type="common">Mrigala</name>
    <dbReference type="NCBI Taxonomy" id="683832"/>
    <lineage>
        <taxon>Eukaryota</taxon>
        <taxon>Metazoa</taxon>
        <taxon>Chordata</taxon>
        <taxon>Craniata</taxon>
        <taxon>Vertebrata</taxon>
        <taxon>Euteleostomi</taxon>
        <taxon>Actinopterygii</taxon>
        <taxon>Neopterygii</taxon>
        <taxon>Teleostei</taxon>
        <taxon>Ostariophysi</taxon>
        <taxon>Cypriniformes</taxon>
        <taxon>Cyprinidae</taxon>
        <taxon>Labeoninae</taxon>
        <taxon>Labeonini</taxon>
        <taxon>Cirrhinus</taxon>
    </lineage>
</organism>
<dbReference type="EMBL" id="JAMKFB020000007">
    <property type="protein sequence ID" value="KAL0189560.1"/>
    <property type="molecule type" value="Genomic_DNA"/>
</dbReference>
<reference evidence="5 6" key="1">
    <citation type="submission" date="2024-05" db="EMBL/GenBank/DDBJ databases">
        <title>Genome sequencing and assembly of Indian major carp, Cirrhinus mrigala (Hamilton, 1822).</title>
        <authorList>
            <person name="Mohindra V."/>
            <person name="Chowdhury L.M."/>
            <person name="Lal K."/>
            <person name="Jena J.K."/>
        </authorList>
    </citation>
    <scope>NUCLEOTIDE SEQUENCE [LARGE SCALE GENOMIC DNA]</scope>
    <source>
        <strain evidence="5">CM1030</strain>
        <tissue evidence="5">Blood</tissue>
    </source>
</reference>
<dbReference type="PANTHER" id="PTHR24418">
    <property type="entry name" value="TYROSINE-PROTEIN KINASE"/>
    <property type="match status" value="1"/>
</dbReference>
<feature type="non-terminal residue" evidence="5">
    <location>
        <position position="1"/>
    </location>
</feature>
<comment type="caution">
    <text evidence="5">The sequence shown here is derived from an EMBL/GenBank/DDBJ whole genome shotgun (WGS) entry which is preliminary data.</text>
</comment>
<dbReference type="InterPro" id="IPR011009">
    <property type="entry name" value="Kinase-like_dom_sf"/>
</dbReference>
<proteinExistence type="predicted"/>
<feature type="non-terminal residue" evidence="5">
    <location>
        <position position="52"/>
    </location>
</feature>
<evidence type="ECO:0000313" key="6">
    <source>
        <dbReference type="Proteomes" id="UP001529510"/>
    </source>
</evidence>
<keyword evidence="2" id="KW-0547">Nucleotide-binding</keyword>
<dbReference type="InterPro" id="IPR050198">
    <property type="entry name" value="Non-receptor_tyrosine_kinases"/>
</dbReference>
<evidence type="ECO:0000259" key="4">
    <source>
        <dbReference type="PROSITE" id="PS50011"/>
    </source>
</evidence>
<evidence type="ECO:0000256" key="3">
    <source>
        <dbReference type="ARBA" id="ARBA00022840"/>
    </source>
</evidence>
<gene>
    <name evidence="5" type="ORF">M9458_016659</name>
</gene>
<keyword evidence="1" id="KW-0449">Lipoprotein</keyword>
<keyword evidence="1" id="KW-0519">Myristate</keyword>
<dbReference type="PROSITE" id="PS50011">
    <property type="entry name" value="PROTEIN_KINASE_DOM"/>
    <property type="match status" value="1"/>
</dbReference>
<accession>A0ABD0QV03</accession>
<evidence type="ECO:0000256" key="2">
    <source>
        <dbReference type="ARBA" id="ARBA00022741"/>
    </source>
</evidence>
<protein>
    <recommendedName>
        <fullName evidence="4">Protein kinase domain-containing protein</fullName>
    </recommendedName>
</protein>
<dbReference type="Gene3D" id="1.10.510.10">
    <property type="entry name" value="Transferase(Phosphotransferase) domain 1"/>
    <property type="match status" value="1"/>
</dbReference>